<evidence type="ECO:0000259" key="1">
    <source>
        <dbReference type="PROSITE" id="PS50994"/>
    </source>
</evidence>
<dbReference type="InterPro" id="IPR048020">
    <property type="entry name" value="Transpos_IS3"/>
</dbReference>
<gene>
    <name evidence="2" type="ORF">ERS137967_01668</name>
</gene>
<keyword evidence="3" id="KW-1185">Reference proteome</keyword>
<sequence length="342" mass="39524">MRASGDYTLSNPHYCRAATYPRTGKAGSPPGGTKYDIKKGYRALDVRLTERFTIVARLSDSHTVVSLCSALEIHRSSYRYWRKRRDTVNPARVRLYSEIRRAWNQSRGSAGTRTLAGMLIQKGVPMSRYRAGRLMKYLNLSSCQPGKHQYRNARQEHTCLPNLLERQFAVPEPDRVWCGDITYIWAGNRWCYLAVVMDLFARRVIGWSLSAHADTALISSALRMAYETRCQPRDVMFHSDQGSQYTGLKYQQVLWCYRIKQSVSRRGNCWDNSPMERFFRSLKTEWVPTNGYAGKHEAQRQIGGYILNDYNSVRPHHYNGGLTPEESENRYRSYCKTVANIT</sequence>
<dbReference type="Pfam" id="PF00665">
    <property type="entry name" value="rve"/>
    <property type="match status" value="1"/>
</dbReference>
<dbReference type="PANTHER" id="PTHR46889">
    <property type="entry name" value="TRANSPOSASE INSF FOR INSERTION SEQUENCE IS3B-RELATED"/>
    <property type="match status" value="1"/>
</dbReference>
<dbReference type="InterPro" id="IPR036397">
    <property type="entry name" value="RNaseH_sf"/>
</dbReference>
<dbReference type="NCBIfam" id="NF033516">
    <property type="entry name" value="transpos_IS3"/>
    <property type="match status" value="1"/>
</dbReference>
<dbReference type="Proteomes" id="UP000040578">
    <property type="component" value="Unassembled WGS sequence"/>
</dbReference>
<dbReference type="PROSITE" id="PS50994">
    <property type="entry name" value="INTEGRASE"/>
    <property type="match status" value="1"/>
</dbReference>
<dbReference type="InterPro" id="IPR012337">
    <property type="entry name" value="RNaseH-like_sf"/>
</dbReference>
<dbReference type="InterPro" id="IPR025948">
    <property type="entry name" value="HTH-like_dom"/>
</dbReference>
<accession>A0ABP1YC69</accession>
<dbReference type="InterPro" id="IPR050900">
    <property type="entry name" value="Transposase_IS3/IS150/IS904"/>
</dbReference>
<comment type="caution">
    <text evidence="2">The sequence shown here is derived from an EMBL/GenBank/DDBJ whole genome shotgun (WGS) entry which is preliminary data.</text>
</comment>
<organism evidence="2 3">
    <name type="scientific">Yersinia nurmii</name>
    <dbReference type="NCBI Taxonomy" id="685706"/>
    <lineage>
        <taxon>Bacteria</taxon>
        <taxon>Pseudomonadati</taxon>
        <taxon>Pseudomonadota</taxon>
        <taxon>Gammaproteobacteria</taxon>
        <taxon>Enterobacterales</taxon>
        <taxon>Yersiniaceae</taxon>
        <taxon>Yersinia</taxon>
    </lineage>
</organism>
<dbReference type="Gene3D" id="3.30.420.10">
    <property type="entry name" value="Ribonuclease H-like superfamily/Ribonuclease H"/>
    <property type="match status" value="1"/>
</dbReference>
<name>A0ABP1YC69_9GAMM</name>
<feature type="domain" description="Integrase catalytic" evidence="1">
    <location>
        <begin position="169"/>
        <end position="332"/>
    </location>
</feature>
<dbReference type="SUPFAM" id="SSF53098">
    <property type="entry name" value="Ribonuclease H-like"/>
    <property type="match status" value="1"/>
</dbReference>
<dbReference type="InterPro" id="IPR001584">
    <property type="entry name" value="Integrase_cat-core"/>
</dbReference>
<dbReference type="PANTHER" id="PTHR46889:SF4">
    <property type="entry name" value="TRANSPOSASE INSO FOR INSERTION SEQUENCE ELEMENT IS911B-RELATED"/>
    <property type="match status" value="1"/>
</dbReference>
<dbReference type="Pfam" id="PF13276">
    <property type="entry name" value="HTH_21"/>
    <property type="match status" value="1"/>
</dbReference>
<protein>
    <submittedName>
        <fullName evidence="2">Transposase</fullName>
    </submittedName>
</protein>
<reference evidence="2 3" key="1">
    <citation type="submission" date="2015-03" db="EMBL/GenBank/DDBJ databases">
        <authorList>
            <consortium name="Pathogen Informatics"/>
            <person name="Murphy D."/>
        </authorList>
    </citation>
    <scope>NUCLEOTIDE SEQUENCE [LARGE SCALE GENOMIC DNA]</scope>
    <source>
        <strain evidence="3">type strain: CIP110231</strain>
    </source>
</reference>
<evidence type="ECO:0000313" key="2">
    <source>
        <dbReference type="EMBL" id="CNE48392.1"/>
    </source>
</evidence>
<proteinExistence type="predicted"/>
<dbReference type="EMBL" id="CPYD01000005">
    <property type="protein sequence ID" value="CNE48392.1"/>
    <property type="molecule type" value="Genomic_DNA"/>
</dbReference>
<evidence type="ECO:0000313" key="3">
    <source>
        <dbReference type="Proteomes" id="UP000040578"/>
    </source>
</evidence>